<sequence>MISPEQKRFFENNGYLIVRDFLSRDEIDGLQSWAQEVHDYVPDETSDIMPYEEINAEGKRVLCRTENFADGHQGFNDLLNGDKLLGLLDALSGQPMRLFKEKINYKLAGSGGFAPHIDAVAYTHIKDVKHLTILLSVDPSNLRNGGLEVVDASQNMDIPVNKSTNCLEQDWCNQQTWTPVELEAGQLLIFSSYLAHRSGANTSDSDRKAIYATYNRASEGDLRKGYYEHRKVEWPATHMRKQGEKYEKGALTYGFGSPMLSMDAGKQVVF</sequence>
<accession>A0AB34KSQ0</accession>
<dbReference type="Gene3D" id="2.60.120.620">
    <property type="entry name" value="q2cbj1_9rhob like domain"/>
    <property type="match status" value="1"/>
</dbReference>
<dbReference type="PANTHER" id="PTHR20883:SF51">
    <property type="entry name" value="PHYTANOYL-COA HYDROXYLASE"/>
    <property type="match status" value="1"/>
</dbReference>
<name>A0AB34KSQ0_9PEZI</name>
<dbReference type="AlphaFoldDB" id="A0AB34KSQ0"/>
<comment type="cofactor">
    <cofactor evidence="1">
        <name>Fe cation</name>
        <dbReference type="ChEBI" id="CHEBI:24875"/>
    </cofactor>
</comment>
<dbReference type="Pfam" id="PF05721">
    <property type="entry name" value="PhyH"/>
    <property type="match status" value="1"/>
</dbReference>
<protein>
    <submittedName>
        <fullName evidence="3">Uncharacterized protein</fullName>
    </submittedName>
</protein>
<dbReference type="RefSeq" id="XP_069231218.1">
    <property type="nucleotide sequence ID" value="XM_069371917.1"/>
</dbReference>
<gene>
    <name evidence="3" type="ORF">WHR41_03311</name>
</gene>
<dbReference type="EMBL" id="JAAQHG020000008">
    <property type="protein sequence ID" value="KAL1588113.1"/>
    <property type="molecule type" value="Genomic_DNA"/>
</dbReference>
<evidence type="ECO:0000256" key="2">
    <source>
        <dbReference type="ARBA" id="ARBA00005830"/>
    </source>
</evidence>
<dbReference type="SUPFAM" id="SSF51197">
    <property type="entry name" value="Clavaminate synthase-like"/>
    <property type="match status" value="1"/>
</dbReference>
<dbReference type="GeneID" id="96004755"/>
<reference evidence="3 4" key="1">
    <citation type="journal article" date="2020" name="Microbiol. Resour. Announc.">
        <title>Draft Genome Sequence of a Cladosporium Species Isolated from the Mesophotic Ascidian Didemnum maculosum.</title>
        <authorList>
            <person name="Gioti A."/>
            <person name="Siaperas R."/>
            <person name="Nikolaivits E."/>
            <person name="Le Goff G."/>
            <person name="Ouazzani J."/>
            <person name="Kotoulas G."/>
            <person name="Topakas E."/>
        </authorList>
    </citation>
    <scope>NUCLEOTIDE SEQUENCE [LARGE SCALE GENOMIC DNA]</scope>
    <source>
        <strain evidence="3 4">TM138-S3</strain>
    </source>
</reference>
<evidence type="ECO:0000313" key="3">
    <source>
        <dbReference type="EMBL" id="KAL1588113.1"/>
    </source>
</evidence>
<dbReference type="Proteomes" id="UP000803884">
    <property type="component" value="Unassembled WGS sequence"/>
</dbReference>
<evidence type="ECO:0000256" key="1">
    <source>
        <dbReference type="ARBA" id="ARBA00001962"/>
    </source>
</evidence>
<evidence type="ECO:0000313" key="4">
    <source>
        <dbReference type="Proteomes" id="UP000803884"/>
    </source>
</evidence>
<dbReference type="PANTHER" id="PTHR20883">
    <property type="entry name" value="PHYTANOYL-COA DIOXYGENASE DOMAIN CONTAINING 1"/>
    <property type="match status" value="1"/>
</dbReference>
<comment type="similarity">
    <text evidence="2">Belongs to the PhyH family.</text>
</comment>
<proteinExistence type="inferred from homology"/>
<comment type="caution">
    <text evidence="3">The sequence shown here is derived from an EMBL/GenBank/DDBJ whole genome shotgun (WGS) entry which is preliminary data.</text>
</comment>
<dbReference type="InterPro" id="IPR008775">
    <property type="entry name" value="Phytyl_CoA_dOase-like"/>
</dbReference>
<keyword evidence="4" id="KW-1185">Reference proteome</keyword>
<organism evidence="3 4">
    <name type="scientific">Cladosporium halotolerans</name>
    <dbReference type="NCBI Taxonomy" id="1052096"/>
    <lineage>
        <taxon>Eukaryota</taxon>
        <taxon>Fungi</taxon>
        <taxon>Dikarya</taxon>
        <taxon>Ascomycota</taxon>
        <taxon>Pezizomycotina</taxon>
        <taxon>Dothideomycetes</taxon>
        <taxon>Dothideomycetidae</taxon>
        <taxon>Cladosporiales</taxon>
        <taxon>Cladosporiaceae</taxon>
        <taxon>Cladosporium</taxon>
    </lineage>
</organism>